<keyword evidence="2" id="KW-1185">Reference proteome</keyword>
<dbReference type="RefSeq" id="WP_379836676.1">
    <property type="nucleotide sequence ID" value="NZ_JBHRYQ010000001.1"/>
</dbReference>
<comment type="caution">
    <text evidence="1">The sequence shown here is derived from an EMBL/GenBank/DDBJ whole genome shotgun (WGS) entry which is preliminary data.</text>
</comment>
<proteinExistence type="predicted"/>
<protein>
    <submittedName>
        <fullName evidence="1">Uncharacterized protein</fullName>
    </submittedName>
</protein>
<name>A0ABV7YWL5_9BACT</name>
<organism evidence="1 2">
    <name type="scientific">Lacihabitans lacunae</name>
    <dbReference type="NCBI Taxonomy" id="1028214"/>
    <lineage>
        <taxon>Bacteria</taxon>
        <taxon>Pseudomonadati</taxon>
        <taxon>Bacteroidota</taxon>
        <taxon>Cytophagia</taxon>
        <taxon>Cytophagales</taxon>
        <taxon>Leadbetterellaceae</taxon>
        <taxon>Lacihabitans</taxon>
    </lineage>
</organism>
<sequence length="126" mass="15103">MKILICFILVSIQSIGQNVKVIQFDVINNSSIEKIFVDNSLTRINYLNGFESFRYDKNNKLVKHIQYNFSKFEDNGIESDSAVYFFDENGRYFDMIFSENYVRDWLCDEKYYKFDNYNLIESELCL</sequence>
<reference evidence="2" key="1">
    <citation type="journal article" date="2019" name="Int. J. Syst. Evol. Microbiol.">
        <title>The Global Catalogue of Microorganisms (GCM) 10K type strain sequencing project: providing services to taxonomists for standard genome sequencing and annotation.</title>
        <authorList>
            <consortium name="The Broad Institute Genomics Platform"/>
            <consortium name="The Broad Institute Genome Sequencing Center for Infectious Disease"/>
            <person name="Wu L."/>
            <person name="Ma J."/>
        </authorList>
    </citation>
    <scope>NUCLEOTIDE SEQUENCE [LARGE SCALE GENOMIC DNA]</scope>
    <source>
        <strain evidence="2">CECT 7956</strain>
    </source>
</reference>
<gene>
    <name evidence="1" type="ORF">ACFOOI_07475</name>
</gene>
<dbReference type="EMBL" id="JBHRYQ010000001">
    <property type="protein sequence ID" value="MFC3810486.1"/>
    <property type="molecule type" value="Genomic_DNA"/>
</dbReference>
<evidence type="ECO:0000313" key="2">
    <source>
        <dbReference type="Proteomes" id="UP001595616"/>
    </source>
</evidence>
<accession>A0ABV7YWL5</accession>
<dbReference type="Proteomes" id="UP001595616">
    <property type="component" value="Unassembled WGS sequence"/>
</dbReference>
<evidence type="ECO:0000313" key="1">
    <source>
        <dbReference type="EMBL" id="MFC3810486.1"/>
    </source>
</evidence>